<evidence type="ECO:0000313" key="2">
    <source>
        <dbReference type="EMBL" id="KDA02859.1"/>
    </source>
</evidence>
<dbReference type="STRING" id="1280953.HOC_07937"/>
<dbReference type="Proteomes" id="UP000024942">
    <property type="component" value="Unassembled WGS sequence"/>
</dbReference>
<proteinExistence type="predicted"/>
<organism evidence="2 3">
    <name type="scientific">Hyphomonas oceanitis SCH89</name>
    <dbReference type="NCBI Taxonomy" id="1280953"/>
    <lineage>
        <taxon>Bacteria</taxon>
        <taxon>Pseudomonadati</taxon>
        <taxon>Pseudomonadota</taxon>
        <taxon>Alphaproteobacteria</taxon>
        <taxon>Hyphomonadales</taxon>
        <taxon>Hyphomonadaceae</taxon>
        <taxon>Hyphomonas</taxon>
    </lineage>
</organism>
<sequence length="104" mass="11173">MKRILASLAAIALLTASPATAQGWGDSFSPNQARDAVRNGKTVPLSRIFGMLKQQYGGYQLGADLVSKQGGGAEYHIDWMTEDGRKMRFIVDAQSGAITDRRGG</sequence>
<comment type="caution">
    <text evidence="2">The sequence shown here is derived from an EMBL/GenBank/DDBJ whole genome shotgun (WGS) entry which is preliminary data.</text>
</comment>
<dbReference type="OrthoDB" id="7632485at2"/>
<reference evidence="2 3" key="1">
    <citation type="journal article" date="2014" name="Antonie Van Leeuwenhoek">
        <title>Hyphomonas beringensis sp. nov. and Hyphomonas chukchiensis sp. nov., isolated from surface seawater of the Bering Sea and Chukchi Sea.</title>
        <authorList>
            <person name="Li C."/>
            <person name="Lai Q."/>
            <person name="Li G."/>
            <person name="Dong C."/>
            <person name="Wang J."/>
            <person name="Liao Y."/>
            <person name="Shao Z."/>
        </authorList>
    </citation>
    <scope>NUCLEOTIDE SEQUENCE [LARGE SCALE GENOMIC DNA]</scope>
    <source>
        <strain evidence="2 3">SCH89</strain>
    </source>
</reference>
<gene>
    <name evidence="2" type="ORF">HOC_07937</name>
</gene>
<evidence type="ECO:0008006" key="4">
    <source>
        <dbReference type="Google" id="ProtNLM"/>
    </source>
</evidence>
<keyword evidence="1" id="KW-0732">Signal</keyword>
<dbReference type="eggNOG" id="COG3212">
    <property type="taxonomic scope" value="Bacteria"/>
</dbReference>
<feature type="chain" id="PRO_5001573656" description="PepSY domain-containing protein" evidence="1">
    <location>
        <begin position="22"/>
        <end position="104"/>
    </location>
</feature>
<protein>
    <recommendedName>
        <fullName evidence="4">PepSY domain-containing protein</fullName>
    </recommendedName>
</protein>
<feature type="signal peptide" evidence="1">
    <location>
        <begin position="1"/>
        <end position="21"/>
    </location>
</feature>
<dbReference type="PATRIC" id="fig|1280953.3.peg.1602"/>
<evidence type="ECO:0000313" key="3">
    <source>
        <dbReference type="Proteomes" id="UP000024942"/>
    </source>
</evidence>
<name>A0A059G819_9PROT</name>
<evidence type="ECO:0000256" key="1">
    <source>
        <dbReference type="SAM" id="SignalP"/>
    </source>
</evidence>
<dbReference type="AlphaFoldDB" id="A0A059G819"/>
<dbReference type="RefSeq" id="WP_035537309.1">
    <property type="nucleotide sequence ID" value="NZ_ARYL01000010.1"/>
</dbReference>
<accession>A0A059G819</accession>
<dbReference type="EMBL" id="ARYL01000010">
    <property type="protein sequence ID" value="KDA02859.1"/>
    <property type="molecule type" value="Genomic_DNA"/>
</dbReference>
<keyword evidence="3" id="KW-1185">Reference proteome</keyword>